<proteinExistence type="predicted"/>
<dbReference type="AlphaFoldDB" id="A0A545VG60"/>
<name>A0A545VG60_9HYPO</name>
<gene>
    <name evidence="1" type="ORF">IF1G_00633</name>
</gene>
<evidence type="ECO:0000313" key="2">
    <source>
        <dbReference type="Proteomes" id="UP000315783"/>
    </source>
</evidence>
<evidence type="ECO:0000313" key="1">
    <source>
        <dbReference type="EMBL" id="TQW00702.1"/>
    </source>
</evidence>
<organism evidence="1 2">
    <name type="scientific">Cordyceps javanica</name>
    <dbReference type="NCBI Taxonomy" id="43265"/>
    <lineage>
        <taxon>Eukaryota</taxon>
        <taxon>Fungi</taxon>
        <taxon>Dikarya</taxon>
        <taxon>Ascomycota</taxon>
        <taxon>Pezizomycotina</taxon>
        <taxon>Sordariomycetes</taxon>
        <taxon>Hypocreomycetidae</taxon>
        <taxon>Hypocreales</taxon>
        <taxon>Cordycipitaceae</taxon>
        <taxon>Cordyceps</taxon>
    </lineage>
</organism>
<sequence length="83" mass="9281">MQPSSRGHLVETRAQRRRMMQLQNRTRFAARRCSGLVRGTEPSQPPESCGLGVVDAAPSVARYYTVTKRRLYLTANIPSACLC</sequence>
<dbReference type="Proteomes" id="UP000315783">
    <property type="component" value="Unassembled WGS sequence"/>
</dbReference>
<accession>A0A545VG60</accession>
<protein>
    <submittedName>
        <fullName evidence="1">Uncharacterized protein</fullName>
    </submittedName>
</protein>
<keyword evidence="2" id="KW-1185">Reference proteome</keyword>
<reference evidence="1 2" key="1">
    <citation type="journal article" date="2019" name="Appl. Microbiol. Biotechnol.">
        <title>Genome sequence of Isaria javanica and comparative genome analysis insights into family S53 peptidase evolution in fungal entomopathogens.</title>
        <authorList>
            <person name="Lin R."/>
            <person name="Zhang X."/>
            <person name="Xin B."/>
            <person name="Zou M."/>
            <person name="Gao Y."/>
            <person name="Qin F."/>
            <person name="Hu Q."/>
            <person name="Xie B."/>
            <person name="Cheng X."/>
        </authorList>
    </citation>
    <scope>NUCLEOTIDE SEQUENCE [LARGE SCALE GENOMIC DNA]</scope>
    <source>
        <strain evidence="1 2">IJ1G</strain>
    </source>
</reference>
<dbReference type="EMBL" id="SPUK01000001">
    <property type="protein sequence ID" value="TQW00702.1"/>
    <property type="molecule type" value="Genomic_DNA"/>
</dbReference>
<comment type="caution">
    <text evidence="1">The sequence shown here is derived from an EMBL/GenBank/DDBJ whole genome shotgun (WGS) entry which is preliminary data.</text>
</comment>